<organism evidence="1 2">
    <name type="scientific">SAR92 clade bacterium H455</name>
    <dbReference type="NCBI Taxonomy" id="2974818"/>
    <lineage>
        <taxon>Bacteria</taxon>
        <taxon>Pseudomonadati</taxon>
        <taxon>Pseudomonadota</taxon>
        <taxon>Gammaproteobacteria</taxon>
        <taxon>Cellvibrionales</taxon>
        <taxon>Porticoccaceae</taxon>
        <taxon>SAR92 clade</taxon>
    </lineage>
</organism>
<gene>
    <name evidence="1" type="ORF">NYF23_05890</name>
</gene>
<evidence type="ECO:0000313" key="2">
    <source>
        <dbReference type="Proteomes" id="UP001059934"/>
    </source>
</evidence>
<keyword evidence="2" id="KW-1185">Reference proteome</keyword>
<dbReference type="EMBL" id="CP103416">
    <property type="protein sequence ID" value="UVW36140.1"/>
    <property type="molecule type" value="Genomic_DNA"/>
</dbReference>
<accession>A0ABY5TR02</accession>
<dbReference type="Proteomes" id="UP001059934">
    <property type="component" value="Chromosome"/>
</dbReference>
<name>A0ABY5TR02_9GAMM</name>
<protein>
    <submittedName>
        <fullName evidence="1">Uncharacterized protein</fullName>
    </submittedName>
</protein>
<evidence type="ECO:0000313" key="1">
    <source>
        <dbReference type="EMBL" id="UVW36140.1"/>
    </source>
</evidence>
<sequence length="48" mass="5229">MSSDEPDEAGCGLYQDYQPQVFVNLLVVQITDEPLQAVAELASSNMVL</sequence>
<reference evidence="1" key="1">
    <citation type="submission" date="2022-08" db="EMBL/GenBank/DDBJ databases">
        <title>Catabolic pathway analysis in culturable SAR92 clade bacteria reveals their overlooked roles in DMSP degradation in coastal seas.</title>
        <authorList>
            <person name="He X."/>
            <person name="Zhang X."/>
            <person name="Zhang Y."/>
        </authorList>
    </citation>
    <scope>NUCLEOTIDE SEQUENCE</scope>
    <source>
        <strain evidence="1">H455</strain>
    </source>
</reference>
<proteinExistence type="predicted"/>